<evidence type="ECO:0008006" key="3">
    <source>
        <dbReference type="Google" id="ProtNLM"/>
    </source>
</evidence>
<keyword evidence="2" id="KW-1185">Reference proteome</keyword>
<dbReference type="PANTHER" id="PTHR33973:SF4">
    <property type="entry name" value="OS07G0153300 PROTEIN"/>
    <property type="match status" value="1"/>
</dbReference>
<reference evidence="2" key="1">
    <citation type="submission" date="2017-09" db="EMBL/GenBank/DDBJ databases">
        <title>Genome sequence of Nannocystis excedens DSM 71.</title>
        <authorList>
            <person name="Blom J."/>
        </authorList>
    </citation>
    <scope>NUCLEOTIDE SEQUENCE [LARGE SCALE GENOMIC DNA]</scope>
    <source>
        <strain evidence="2">type strain: E19</strain>
    </source>
</reference>
<protein>
    <recommendedName>
        <fullName evidence="3">DUF1365 domain-containing protein</fullName>
    </recommendedName>
</protein>
<dbReference type="RefSeq" id="WP_099556113.1">
    <property type="nucleotide sequence ID" value="NZ_LT960614.1"/>
</dbReference>
<sequence length="266" mass="29954">MTESALYCGDVVHARVRPKRHVLRYGVFWFLLDLDELDRIAARLRLFSHNGFNLLSLHDRDHGDGSGRSLKAQVDEHLRQTGLDADGGRVMLFTMPRVFGYGFNPISVYFCHRRDGALQAILYEVTNTFGERHSYLIPVEDDRGDSILRQTCDKALHVSPFMAMTMRYAFRVRPPGERVGLAISGYDADGPLISTALTADRRPLTDGNLARALLRFPLLTLKVMGAIHFEALRLWLKGLLFHRSPAPPDRPVTLGSPLRTSSPQTD</sequence>
<dbReference type="AlphaFoldDB" id="A0A2C9D5W2"/>
<dbReference type="EMBL" id="LT960614">
    <property type="protein sequence ID" value="SON55633.1"/>
    <property type="molecule type" value="Genomic_DNA"/>
</dbReference>
<proteinExistence type="predicted"/>
<evidence type="ECO:0000313" key="1">
    <source>
        <dbReference type="EMBL" id="SON55633.1"/>
    </source>
</evidence>
<gene>
    <name evidence="1" type="ORF">HDIA_2092</name>
</gene>
<evidence type="ECO:0000313" key="2">
    <source>
        <dbReference type="Proteomes" id="UP000223606"/>
    </source>
</evidence>
<dbReference type="KEGG" id="hdi:HDIA_2092"/>
<dbReference type="Pfam" id="PF07103">
    <property type="entry name" value="DUF1365"/>
    <property type="match status" value="1"/>
</dbReference>
<dbReference type="PANTHER" id="PTHR33973">
    <property type="entry name" value="OS07G0153300 PROTEIN"/>
    <property type="match status" value="1"/>
</dbReference>
<dbReference type="OrthoDB" id="9778801at2"/>
<organism evidence="1 2">
    <name type="scientific">Hartmannibacter diazotrophicus</name>
    <dbReference type="NCBI Taxonomy" id="1482074"/>
    <lineage>
        <taxon>Bacteria</taxon>
        <taxon>Pseudomonadati</taxon>
        <taxon>Pseudomonadota</taxon>
        <taxon>Alphaproteobacteria</taxon>
        <taxon>Hyphomicrobiales</taxon>
        <taxon>Pleomorphomonadaceae</taxon>
        <taxon>Hartmannibacter</taxon>
    </lineage>
</organism>
<accession>A0A2C9D5W2</accession>
<dbReference type="InterPro" id="IPR010775">
    <property type="entry name" value="DUF1365"/>
</dbReference>
<name>A0A2C9D5W2_9HYPH</name>
<dbReference type="Proteomes" id="UP000223606">
    <property type="component" value="Chromosome 1"/>
</dbReference>